<sequence length="465" mass="50346">MTLSRCIHRPPTAGLTATGPASKMAAMLRIVSPGFAVLLLAVLAVPAPAQQETQTPPIPRSPAIQSLVGVESPIISERYILMPGDRLLVTVTGSVTYSYDSWVTYEGKVMITLPAAMSRIFGDAPGDNRDGEIVDAVRVSGLTMAHAQDTLAAAMRRYLRDAEVKLTLLGLRSGIIFITGEVQYPGAYNASSVERVSQLVAKAGGLSPLGSRSRINVIRAGRLHSIADIGRFEAVGDLMANPFVESGDVIYVPPVEGLVTVKGAVFGRGGYRLRTSALTTEKERVSEGIYELEPGDRVFDMIRKAGGITPWADLANSYVERIVMGGKGARKRLPVDLHAIMFQYDTTNNLLLMNSDILVVPPVNTLVYVQGEVQSPGSFLYTPNLKASDYIGQAAGPTHYADMRSGYVYRNQTRISLRDDPVIEAGDRVVVPRISLRWWQDYLQILSAIGIPVASVVISLYALSR</sequence>
<dbReference type="Proteomes" id="UP000885672">
    <property type="component" value="Unassembled WGS sequence"/>
</dbReference>
<keyword evidence="1" id="KW-0472">Membrane</keyword>
<dbReference type="Gene3D" id="3.10.560.10">
    <property type="entry name" value="Outer membrane lipoprotein wza domain like"/>
    <property type="match status" value="3"/>
</dbReference>
<gene>
    <name evidence="3" type="ORF">ENN51_09525</name>
</gene>
<accession>A0A7V0T7Q4</accession>
<evidence type="ECO:0000259" key="2">
    <source>
        <dbReference type="Pfam" id="PF10531"/>
    </source>
</evidence>
<keyword evidence="1" id="KW-0812">Transmembrane</keyword>
<evidence type="ECO:0000256" key="1">
    <source>
        <dbReference type="SAM" id="Phobius"/>
    </source>
</evidence>
<dbReference type="InterPro" id="IPR019554">
    <property type="entry name" value="Soluble_ligand-bd"/>
</dbReference>
<evidence type="ECO:0000313" key="3">
    <source>
        <dbReference type="EMBL" id="HDR00504.1"/>
    </source>
</evidence>
<keyword evidence="1" id="KW-1133">Transmembrane helix</keyword>
<organism evidence="3">
    <name type="scientific">candidate division WOR-3 bacterium</name>
    <dbReference type="NCBI Taxonomy" id="2052148"/>
    <lineage>
        <taxon>Bacteria</taxon>
        <taxon>Bacteria division WOR-3</taxon>
    </lineage>
</organism>
<dbReference type="InterPro" id="IPR049712">
    <property type="entry name" value="Poly_export"/>
</dbReference>
<proteinExistence type="predicted"/>
<name>A0A7V0T7Q4_UNCW3</name>
<reference evidence="3" key="1">
    <citation type="journal article" date="2020" name="mSystems">
        <title>Genome- and Community-Level Interaction Insights into Carbon Utilization and Element Cycling Functions of Hydrothermarchaeota in Hydrothermal Sediment.</title>
        <authorList>
            <person name="Zhou Z."/>
            <person name="Liu Y."/>
            <person name="Xu W."/>
            <person name="Pan J."/>
            <person name="Luo Z.H."/>
            <person name="Li M."/>
        </authorList>
    </citation>
    <scope>NUCLEOTIDE SEQUENCE [LARGE SCALE GENOMIC DNA]</scope>
    <source>
        <strain evidence="3">SpSt-1182</strain>
    </source>
</reference>
<feature type="domain" description="Soluble ligand binding" evidence="2">
    <location>
        <begin position="288"/>
        <end position="327"/>
    </location>
</feature>
<dbReference type="AlphaFoldDB" id="A0A7V0T7Q4"/>
<dbReference type="Pfam" id="PF10531">
    <property type="entry name" value="SLBB"/>
    <property type="match status" value="3"/>
</dbReference>
<feature type="domain" description="Soluble ligand binding" evidence="2">
    <location>
        <begin position="175"/>
        <end position="220"/>
    </location>
</feature>
<feature type="transmembrane region" description="Helical" evidence="1">
    <location>
        <begin position="442"/>
        <end position="463"/>
    </location>
</feature>
<dbReference type="PANTHER" id="PTHR33619:SF3">
    <property type="entry name" value="POLYSACCHARIDE EXPORT PROTEIN GFCE-RELATED"/>
    <property type="match status" value="1"/>
</dbReference>
<feature type="domain" description="Soluble ligand binding" evidence="2">
    <location>
        <begin position="367"/>
        <end position="411"/>
    </location>
</feature>
<dbReference type="GO" id="GO:0015159">
    <property type="term" value="F:polysaccharide transmembrane transporter activity"/>
    <property type="evidence" value="ECO:0007669"/>
    <property type="project" value="InterPro"/>
</dbReference>
<comment type="caution">
    <text evidence="3">The sequence shown here is derived from an EMBL/GenBank/DDBJ whole genome shotgun (WGS) entry which is preliminary data.</text>
</comment>
<dbReference type="PANTHER" id="PTHR33619">
    <property type="entry name" value="POLYSACCHARIDE EXPORT PROTEIN GFCE-RELATED"/>
    <property type="match status" value="1"/>
</dbReference>
<protein>
    <recommendedName>
        <fullName evidence="2">Soluble ligand binding domain-containing protein</fullName>
    </recommendedName>
</protein>
<dbReference type="EMBL" id="DSBX01000363">
    <property type="protein sequence ID" value="HDR00504.1"/>
    <property type="molecule type" value="Genomic_DNA"/>
</dbReference>